<comment type="similarity">
    <text evidence="2">Belongs to the bacterial solute-binding protein 5 family.</text>
</comment>
<dbReference type="GO" id="GO:0015833">
    <property type="term" value="P:peptide transport"/>
    <property type="evidence" value="ECO:0007669"/>
    <property type="project" value="UniProtKB-KW"/>
</dbReference>
<keyword evidence="9" id="KW-1185">Reference proteome</keyword>
<protein>
    <submittedName>
        <fullName evidence="8">ABC transporter substrate-binding protein</fullName>
    </submittedName>
</protein>
<evidence type="ECO:0000256" key="6">
    <source>
        <dbReference type="SAM" id="SignalP"/>
    </source>
</evidence>
<evidence type="ECO:0000313" key="8">
    <source>
        <dbReference type="EMBL" id="RUS53790.1"/>
    </source>
</evidence>
<dbReference type="FunFam" id="3.90.76.10:FF:000001">
    <property type="entry name" value="Oligopeptide ABC transporter substrate-binding protein"/>
    <property type="match status" value="1"/>
</dbReference>
<dbReference type="InterPro" id="IPR030678">
    <property type="entry name" value="Peptide/Ni-bd"/>
</dbReference>
<feature type="chain" id="PRO_5039605178" evidence="6">
    <location>
        <begin position="20"/>
        <end position="543"/>
    </location>
</feature>
<evidence type="ECO:0000259" key="7">
    <source>
        <dbReference type="Pfam" id="PF00496"/>
    </source>
</evidence>
<keyword evidence="5" id="KW-0653">Protein transport</keyword>
<evidence type="ECO:0000256" key="3">
    <source>
        <dbReference type="ARBA" id="ARBA00022448"/>
    </source>
</evidence>
<feature type="domain" description="Solute-binding protein family 5" evidence="7">
    <location>
        <begin position="83"/>
        <end position="464"/>
    </location>
</feature>
<dbReference type="FunFam" id="3.10.105.10:FF:000001">
    <property type="entry name" value="Oligopeptide ABC transporter, oligopeptide-binding protein"/>
    <property type="match status" value="1"/>
</dbReference>
<evidence type="ECO:0000313" key="9">
    <source>
        <dbReference type="Proteomes" id="UP000288623"/>
    </source>
</evidence>
<dbReference type="Gene3D" id="3.90.76.10">
    <property type="entry name" value="Dipeptide-binding Protein, Domain 1"/>
    <property type="match status" value="1"/>
</dbReference>
<dbReference type="PROSITE" id="PS51257">
    <property type="entry name" value="PROKAR_LIPOPROTEIN"/>
    <property type="match status" value="1"/>
</dbReference>
<dbReference type="Gene3D" id="3.10.105.10">
    <property type="entry name" value="Dipeptide-binding Protein, Domain 3"/>
    <property type="match status" value="1"/>
</dbReference>
<dbReference type="OrthoDB" id="9801912at2"/>
<dbReference type="AlphaFoldDB" id="A0A433RRR5"/>
<proteinExistence type="inferred from homology"/>
<dbReference type="PANTHER" id="PTHR30290">
    <property type="entry name" value="PERIPLASMIC BINDING COMPONENT OF ABC TRANSPORTER"/>
    <property type="match status" value="1"/>
</dbReference>
<dbReference type="SUPFAM" id="SSF53850">
    <property type="entry name" value="Periplasmic binding protein-like II"/>
    <property type="match status" value="1"/>
</dbReference>
<keyword evidence="4 6" id="KW-0732">Signal</keyword>
<reference evidence="8 9" key="1">
    <citation type="submission" date="2014-11" db="EMBL/GenBank/DDBJ databases">
        <title>Genome sequence and analysis of novel Kurthia sp.</title>
        <authorList>
            <person name="Lawson J.N."/>
            <person name="Gonzalez J.E."/>
            <person name="Rinauldi L."/>
            <person name="Xuan Z."/>
            <person name="Firman A."/>
            <person name="Shaddox L."/>
            <person name="Trudeau A."/>
            <person name="Shah S."/>
            <person name="Reiman D."/>
        </authorList>
    </citation>
    <scope>NUCLEOTIDE SEQUENCE [LARGE SCALE GENOMIC DNA]</scope>
    <source>
        <strain evidence="8 9">3B1D</strain>
    </source>
</reference>
<dbReference type="GO" id="GO:0030288">
    <property type="term" value="C:outer membrane-bounded periplasmic space"/>
    <property type="evidence" value="ECO:0007669"/>
    <property type="project" value="UniProtKB-ARBA"/>
</dbReference>
<keyword evidence="3" id="KW-0813">Transport</keyword>
<dbReference type="GO" id="GO:0043190">
    <property type="term" value="C:ATP-binding cassette (ABC) transporter complex"/>
    <property type="evidence" value="ECO:0007669"/>
    <property type="project" value="InterPro"/>
</dbReference>
<dbReference type="PANTHER" id="PTHR30290:SF79">
    <property type="entry name" value="DIPEPTIDE-BINDING PROTEIN DPPE"/>
    <property type="match status" value="1"/>
</dbReference>
<evidence type="ECO:0000256" key="4">
    <source>
        <dbReference type="ARBA" id="ARBA00022729"/>
    </source>
</evidence>
<organism evidence="8 9">
    <name type="scientific">Candidatus Kurthia intestinigallinarum</name>
    <dbReference type="NCBI Taxonomy" id="1562256"/>
    <lineage>
        <taxon>Bacteria</taxon>
        <taxon>Bacillati</taxon>
        <taxon>Bacillota</taxon>
        <taxon>Bacilli</taxon>
        <taxon>Bacillales</taxon>
        <taxon>Caryophanaceae</taxon>
        <taxon>Kurthia</taxon>
    </lineage>
</organism>
<dbReference type="CDD" id="cd08504">
    <property type="entry name" value="PBP2_OppA"/>
    <property type="match status" value="1"/>
</dbReference>
<dbReference type="RefSeq" id="WP_126991216.1">
    <property type="nucleotide sequence ID" value="NZ_JTFC01000033.1"/>
</dbReference>
<dbReference type="GO" id="GO:1904680">
    <property type="term" value="F:peptide transmembrane transporter activity"/>
    <property type="evidence" value="ECO:0007669"/>
    <property type="project" value="TreeGrafter"/>
</dbReference>
<comment type="caution">
    <text evidence="8">The sequence shown here is derived from an EMBL/GenBank/DDBJ whole genome shotgun (WGS) entry which is preliminary data.</text>
</comment>
<evidence type="ECO:0000256" key="1">
    <source>
        <dbReference type="ARBA" id="ARBA00004196"/>
    </source>
</evidence>
<sequence length="543" mass="61117">MKKRLLPLLLLVLVMSILAACNFGGDSKEDSGTKENGEKAQELNVSIMSEPPSLNPQMATDATSGTVIKNVFEGLTRVGKDGKPENAAAEDVQVSDDKLTYTFTLRDTKWSNGDAVVAEDFAYAWKWALDPKNASEYASILYAIKGAQDYNEGKGKVEDVGIEVVDDKTLKVTLTNPTPYFLELTAFYTYMPINHKVAEGNDKWFSDAGKDFVTNGAFELSEWKHNDKIVLAKSDSYWDKDNVSLDNVNIQMIESQATANRMFTSGDIDFIGGDFQAIPLDAIEGYKKDKSLQVQDFAAEYWYKVNTTAKYMENVNIRKALALSINRQGLIDNVLKADQKPALGMVPPAIQNYEEKEYFKDNDIEGAKKALAEGMKELGIKDAKDIKIGISINTSEAHSAIAQYIQEGWHKNLGIDVSIDNSEWQVYLDKLSAKEYDLGRQGWIADFNDPYTFLEMFTSANNGNNDTGWEDAEYKELMGKIVKETDTDKRLEYLQQAEDIAMKQFPVIPVYYYTTTYVQKDYVKNMEPNLMGFIDLKWVSVEK</sequence>
<dbReference type="InterPro" id="IPR000914">
    <property type="entry name" value="SBP_5_dom"/>
</dbReference>
<name>A0A433RRR5_9BACL</name>
<dbReference type="Proteomes" id="UP000288623">
    <property type="component" value="Unassembled WGS sequence"/>
</dbReference>
<comment type="subcellular location">
    <subcellularLocation>
        <location evidence="1">Cell envelope</location>
    </subcellularLocation>
</comment>
<feature type="signal peptide" evidence="6">
    <location>
        <begin position="1"/>
        <end position="19"/>
    </location>
</feature>
<dbReference type="Gene3D" id="3.40.190.10">
    <property type="entry name" value="Periplasmic binding protein-like II"/>
    <property type="match status" value="1"/>
</dbReference>
<dbReference type="PIRSF" id="PIRSF002741">
    <property type="entry name" value="MppA"/>
    <property type="match status" value="1"/>
</dbReference>
<gene>
    <name evidence="8" type="ORF">QI30_13890</name>
</gene>
<evidence type="ECO:0000256" key="5">
    <source>
        <dbReference type="ARBA" id="ARBA00022856"/>
    </source>
</evidence>
<dbReference type="Pfam" id="PF00496">
    <property type="entry name" value="SBP_bac_5"/>
    <property type="match status" value="1"/>
</dbReference>
<evidence type="ECO:0000256" key="2">
    <source>
        <dbReference type="ARBA" id="ARBA00005695"/>
    </source>
</evidence>
<accession>A0A433RRR5</accession>
<dbReference type="InterPro" id="IPR039424">
    <property type="entry name" value="SBP_5"/>
</dbReference>
<keyword evidence="5" id="KW-0571">Peptide transport</keyword>
<dbReference type="EMBL" id="JTFC01000033">
    <property type="protein sequence ID" value="RUS53790.1"/>
    <property type="molecule type" value="Genomic_DNA"/>
</dbReference>